<reference evidence="1 2" key="1">
    <citation type="submission" date="2017-07" db="EMBL/GenBank/DDBJ databases">
        <title>A draft genome sequence of Komagataeibacter xylinus LMG 1515.</title>
        <authorList>
            <person name="Skraban J."/>
            <person name="Cleenwerck I."/>
            <person name="Vandamme P."/>
            <person name="Trcek J."/>
        </authorList>
    </citation>
    <scope>NUCLEOTIDE SEQUENCE [LARGE SCALE GENOMIC DNA]</scope>
    <source>
        <strain evidence="1 2">LMG 1515</strain>
    </source>
</reference>
<dbReference type="PANTHER" id="PTHR38593">
    <property type="entry name" value="BLR2558 PROTEIN"/>
    <property type="match status" value="1"/>
</dbReference>
<comment type="caution">
    <text evidence="1">The sequence shown here is derived from an EMBL/GenBank/DDBJ whole genome shotgun (WGS) entry which is preliminary data.</text>
</comment>
<dbReference type="RefSeq" id="WP_061275633.1">
    <property type="nucleotide sequence ID" value="NZ_CBCRXN010000042.1"/>
</dbReference>
<gene>
    <name evidence="1" type="ORF">CFR75_12770</name>
</gene>
<dbReference type="Gene3D" id="1.20.1260.10">
    <property type="match status" value="1"/>
</dbReference>
<dbReference type="Proteomes" id="UP000248257">
    <property type="component" value="Unassembled WGS sequence"/>
</dbReference>
<dbReference type="PANTHER" id="PTHR38593:SF1">
    <property type="entry name" value="BLR2558 PROTEIN"/>
    <property type="match status" value="1"/>
</dbReference>
<organism evidence="1 2">
    <name type="scientific">Komagataeibacter xylinus</name>
    <name type="common">Gluconacetobacter xylinus</name>
    <dbReference type="NCBI Taxonomy" id="28448"/>
    <lineage>
        <taxon>Bacteria</taxon>
        <taxon>Pseudomonadati</taxon>
        <taxon>Pseudomonadota</taxon>
        <taxon>Alphaproteobacteria</taxon>
        <taxon>Acetobacterales</taxon>
        <taxon>Acetobacteraceae</taxon>
        <taxon>Komagataeibacter</taxon>
    </lineage>
</organism>
<dbReference type="InterPro" id="IPR012347">
    <property type="entry name" value="Ferritin-like"/>
</dbReference>
<dbReference type="EMBL" id="NKUC01000032">
    <property type="protein sequence ID" value="PYD56094.1"/>
    <property type="molecule type" value="Genomic_DNA"/>
</dbReference>
<name>A0A318PGI1_KOMXY</name>
<dbReference type="AlphaFoldDB" id="A0A318PGI1"/>
<dbReference type="InterPro" id="IPR025419">
    <property type="entry name" value="DUF4142"/>
</dbReference>
<evidence type="ECO:0000313" key="2">
    <source>
        <dbReference type="Proteomes" id="UP000248257"/>
    </source>
</evidence>
<dbReference type="Pfam" id="PF13628">
    <property type="entry name" value="DUF4142"/>
    <property type="match status" value="1"/>
</dbReference>
<evidence type="ECO:0000313" key="1">
    <source>
        <dbReference type="EMBL" id="PYD56094.1"/>
    </source>
</evidence>
<protein>
    <submittedName>
        <fullName evidence="1">Uncharacterized protein</fullName>
    </submittedName>
</protein>
<accession>A0A318PGI1</accession>
<dbReference type="STRING" id="1220579.GCA_001571345_02610"/>
<keyword evidence="2" id="KW-1185">Reference proteome</keyword>
<sequence length="177" mass="19343">MKKSMMVILGLVACVPAPVLAQSIPEKAGINSLMGVAPRTEDFIKIATISDMFEIQSSELALQGNDPKLAAFANRMIEDHKKTSAALKDLIQSSNVQVSPPTGIDEAHQDKLDHLRTLHGRDFALQYRADQIAGHEDAVSLFRRYAQSGDNAALKTWAGNTLPTLENHLQMAKNLPQ</sequence>
<dbReference type="OrthoDB" id="9101320at2"/>
<proteinExistence type="predicted"/>